<evidence type="ECO:0000313" key="3">
    <source>
        <dbReference type="EMBL" id="KUN31307.1"/>
    </source>
</evidence>
<dbReference type="AlphaFoldDB" id="A0A101QK18"/>
<dbReference type="RefSeq" id="WP_059262314.1">
    <property type="nucleotide sequence ID" value="NZ_KQ948353.1"/>
</dbReference>
<dbReference type="InterPro" id="IPR036291">
    <property type="entry name" value="NAD(P)-bd_dom_sf"/>
</dbReference>
<keyword evidence="4" id="KW-1185">Reference proteome</keyword>
<dbReference type="SUPFAM" id="SSF51735">
    <property type="entry name" value="NAD(P)-binding Rossmann-fold domains"/>
    <property type="match status" value="1"/>
</dbReference>
<evidence type="ECO:0000313" key="4">
    <source>
        <dbReference type="Proteomes" id="UP000053398"/>
    </source>
</evidence>
<name>A0A101QK18_STRCK</name>
<dbReference type="Pfam" id="PF03807">
    <property type="entry name" value="F420_oxidored"/>
    <property type="match status" value="1"/>
</dbReference>
<organism evidence="3 4">
    <name type="scientific">Streptomyces corchorusii</name>
    <name type="common">Streptomyces chibaensis</name>
    <dbReference type="NCBI Taxonomy" id="1903"/>
    <lineage>
        <taxon>Bacteria</taxon>
        <taxon>Bacillati</taxon>
        <taxon>Actinomycetota</taxon>
        <taxon>Actinomycetes</taxon>
        <taxon>Kitasatosporales</taxon>
        <taxon>Streptomycetaceae</taxon>
        <taxon>Streptomyces</taxon>
    </lineage>
</organism>
<accession>A0A101QK18</accession>
<dbReference type="Proteomes" id="UP000053398">
    <property type="component" value="Unassembled WGS sequence"/>
</dbReference>
<reference evidence="3 4" key="1">
    <citation type="submission" date="2015-10" db="EMBL/GenBank/DDBJ databases">
        <title>Draft genome sequence of Streptomyces corchorusii DSM 40340, type strain for the species Streptomyces corchorusii.</title>
        <authorList>
            <person name="Ruckert C."/>
            <person name="Winkler A."/>
            <person name="Kalinowski J."/>
            <person name="Kampfer P."/>
            <person name="Glaeser S."/>
        </authorList>
    </citation>
    <scope>NUCLEOTIDE SEQUENCE [LARGE SCALE GENOMIC DNA]</scope>
    <source>
        <strain evidence="3 4">DSM 40340</strain>
    </source>
</reference>
<dbReference type="Gene3D" id="3.40.50.720">
    <property type="entry name" value="NAD(P)-binding Rossmann-like Domain"/>
    <property type="match status" value="1"/>
</dbReference>
<feature type="compositionally biased region" description="Polar residues" evidence="1">
    <location>
        <begin position="247"/>
        <end position="259"/>
    </location>
</feature>
<dbReference type="InterPro" id="IPR028939">
    <property type="entry name" value="P5C_Rdtase_cat_N"/>
</dbReference>
<dbReference type="EMBL" id="LMWP01000006">
    <property type="protein sequence ID" value="KUN31307.1"/>
    <property type="molecule type" value="Genomic_DNA"/>
</dbReference>
<feature type="domain" description="Pyrroline-5-carboxylate reductase catalytic N-terminal" evidence="2">
    <location>
        <begin position="9"/>
        <end position="83"/>
    </location>
</feature>
<protein>
    <recommendedName>
        <fullName evidence="2">Pyrroline-5-carboxylate reductase catalytic N-terminal domain-containing protein</fullName>
    </recommendedName>
</protein>
<evidence type="ECO:0000256" key="1">
    <source>
        <dbReference type="SAM" id="MobiDB-lite"/>
    </source>
</evidence>
<proteinExistence type="predicted"/>
<comment type="caution">
    <text evidence="3">The sequence shown here is derived from an EMBL/GenBank/DDBJ whole genome shotgun (WGS) entry which is preliminary data.</text>
</comment>
<feature type="region of interest" description="Disordered" evidence="1">
    <location>
        <begin position="236"/>
        <end position="259"/>
    </location>
</feature>
<sequence length="259" mass="26796">MTGATALRTVGIAGTGRLGTVLAARLKDRFAVLLYDTDRASARRAAATTALPLTDAETLVTADAVLLCVPPEETDDALLGLARRAARAGRRPLFVSLATSVPTARLRSLLARSPDLLGIDVVGLKPVCQFAALARGVPTVLVTEDTGRLAELRHLASGLGTLLVGDESVVGPVNRAATKAALRACDGLADELSARGVDPLLVRAAVRNVLAGTALDHPPAPDNSYTRSVLAELAAEQAHPRPLSRTVPATTAETKGTRA</sequence>
<evidence type="ECO:0000259" key="2">
    <source>
        <dbReference type="Pfam" id="PF03807"/>
    </source>
</evidence>
<gene>
    <name evidence="3" type="ORF">AQJ11_07400</name>
</gene>